<dbReference type="Pfam" id="PF13439">
    <property type="entry name" value="Glyco_transf_4"/>
    <property type="match status" value="1"/>
</dbReference>
<dbReference type="GO" id="GO:0016757">
    <property type="term" value="F:glycosyltransferase activity"/>
    <property type="evidence" value="ECO:0007669"/>
    <property type="project" value="InterPro"/>
</dbReference>
<accession>A0A3P2A8D8</accession>
<feature type="domain" description="Glycosyltransferase subfamily 4-like N-terminal" evidence="2">
    <location>
        <begin position="79"/>
        <end position="186"/>
    </location>
</feature>
<dbReference type="EMBL" id="RQYC01000010">
    <property type="protein sequence ID" value="RRD89883.1"/>
    <property type="molecule type" value="Genomic_DNA"/>
</dbReference>
<dbReference type="AlphaFoldDB" id="A0A3P2A8D8"/>
<dbReference type="InterPro" id="IPR028098">
    <property type="entry name" value="Glyco_trans_4-like_N"/>
</dbReference>
<evidence type="ECO:0000313" key="4">
    <source>
        <dbReference type="Proteomes" id="UP000269923"/>
    </source>
</evidence>
<dbReference type="Gene3D" id="3.40.50.2000">
    <property type="entry name" value="Glycogen Phosphorylase B"/>
    <property type="match status" value="2"/>
</dbReference>
<sequence>MVSYPELTLNYLHLLSGQHKCTLLLTQNVAQQTFFQLPDNIATHYVFNQHELERYTRIIANRKKSIWHKIRRECFRAYEQFKYYQAIIRLIRQTQPDLIIDFSGCADKFIRMPKSLLPSLPPTVRWVHNRLSSTPLKHREYRKFHQTFQQHTAIIAICREMQQKLQTLFPDFADKIYVLHNPINLTDIRQQAALISQSDLNILRPYLLQVARLEHGKGHEELIDIYAELKKRGLKHKIYFLGDGQNRASLEQKIRQLGLEQDCILLGTQHNPYPYFQYADLFLHTSEHEGLPTVLMESMACGVPIIAMDCPTGPKDILGANSEYGCLIPMHDRTAFADAVLHLLKQPEQYQHYREQGLKRVQDFSMENIYKQLTELIQKIHDND</sequence>
<feature type="domain" description="Glycosyl transferase family 1" evidence="1">
    <location>
        <begin position="204"/>
        <end position="359"/>
    </location>
</feature>
<reference evidence="3 4" key="1">
    <citation type="submission" date="2018-11" db="EMBL/GenBank/DDBJ databases">
        <title>Genomes From Bacteria Associated with the Canine Oral Cavity: a Test Case for Automated Genome-Based Taxonomic Assignment.</title>
        <authorList>
            <person name="Coil D.A."/>
            <person name="Jospin G."/>
            <person name="Darling A.E."/>
            <person name="Wallis C."/>
            <person name="Davis I.J."/>
            <person name="Harris S."/>
            <person name="Eisen J.A."/>
            <person name="Holcombe L.J."/>
            <person name="O'Flynn C."/>
        </authorList>
    </citation>
    <scope>NUCLEOTIDE SEQUENCE [LARGE SCALE GENOMIC DNA]</scope>
    <source>
        <strain evidence="3 4">COT-280</strain>
    </source>
</reference>
<protein>
    <submittedName>
        <fullName evidence="3">Glycosyltransferase</fullName>
    </submittedName>
</protein>
<dbReference type="RefSeq" id="WP_124795273.1">
    <property type="nucleotide sequence ID" value="NZ_RQYC01000010.1"/>
</dbReference>
<dbReference type="PANTHER" id="PTHR12526">
    <property type="entry name" value="GLYCOSYLTRANSFERASE"/>
    <property type="match status" value="1"/>
</dbReference>
<gene>
    <name evidence="3" type="ORF">EII21_07585</name>
</gene>
<proteinExistence type="predicted"/>
<comment type="caution">
    <text evidence="3">The sequence shown here is derived from an EMBL/GenBank/DDBJ whole genome shotgun (WGS) entry which is preliminary data.</text>
</comment>
<dbReference type="OrthoDB" id="570545at2"/>
<dbReference type="Proteomes" id="UP000269923">
    <property type="component" value="Unassembled WGS sequence"/>
</dbReference>
<dbReference type="SUPFAM" id="SSF53756">
    <property type="entry name" value="UDP-Glycosyltransferase/glycogen phosphorylase"/>
    <property type="match status" value="1"/>
</dbReference>
<evidence type="ECO:0000313" key="3">
    <source>
        <dbReference type="EMBL" id="RRD89883.1"/>
    </source>
</evidence>
<organism evidence="3 4">
    <name type="scientific">Conchiformibius steedae</name>
    <dbReference type="NCBI Taxonomy" id="153493"/>
    <lineage>
        <taxon>Bacteria</taxon>
        <taxon>Pseudomonadati</taxon>
        <taxon>Pseudomonadota</taxon>
        <taxon>Betaproteobacteria</taxon>
        <taxon>Neisseriales</taxon>
        <taxon>Neisseriaceae</taxon>
        <taxon>Conchiformibius</taxon>
    </lineage>
</organism>
<name>A0A3P2A8D8_9NEIS</name>
<evidence type="ECO:0000259" key="1">
    <source>
        <dbReference type="Pfam" id="PF00534"/>
    </source>
</evidence>
<dbReference type="InterPro" id="IPR001296">
    <property type="entry name" value="Glyco_trans_1"/>
</dbReference>
<keyword evidence="3" id="KW-0808">Transferase</keyword>
<keyword evidence="4" id="KW-1185">Reference proteome</keyword>
<dbReference type="PANTHER" id="PTHR12526:SF630">
    <property type="entry name" value="GLYCOSYLTRANSFERASE"/>
    <property type="match status" value="1"/>
</dbReference>
<dbReference type="Pfam" id="PF00534">
    <property type="entry name" value="Glycos_transf_1"/>
    <property type="match status" value="1"/>
</dbReference>
<evidence type="ECO:0000259" key="2">
    <source>
        <dbReference type="Pfam" id="PF13439"/>
    </source>
</evidence>
<dbReference type="CDD" id="cd03811">
    <property type="entry name" value="GT4_GT28_WabH-like"/>
    <property type="match status" value="1"/>
</dbReference>